<dbReference type="Gene3D" id="3.40.50.450">
    <property type="match status" value="1"/>
</dbReference>
<name>A0A2B0PUW7_PRIMG</name>
<sequence length="293" mass="32839">MSDLREKLIHLAHCPSVNWKQIFTLLQQNSSLQNLYEYSPSQLQKLLTLSIERANQIKKDLQTIPIRDILDKYDAENIQCVTILDNEYPELLRHIYDPPWVLFARGKVSLLHAPESLSVVGTRNPTSYGTAALTHIVKPMLHEEFVVVSGLALGIDQAAHELAIAEKAKTIAVLGGGFYNIYPRGNQNLAREIAQHHLLLSEYAPFMKPTKWFFPRRNRIISGLTGGTLVVQAKERSGSFITADQALQQGREVFAIPGSIFEETSCGTNKLIQLGAKLVQSAADITDEMMYIR</sequence>
<dbReference type="EMBL" id="NTYW01000127">
    <property type="protein sequence ID" value="PES27473.1"/>
    <property type="molecule type" value="Genomic_DNA"/>
</dbReference>
<dbReference type="NCBIfam" id="TIGR00732">
    <property type="entry name" value="dprA"/>
    <property type="match status" value="1"/>
</dbReference>
<gene>
    <name evidence="3" type="primary">dprA</name>
    <name evidence="3" type="ORF">CN497_28650</name>
</gene>
<protein>
    <submittedName>
        <fullName evidence="3">DNA-protecting protein DprA</fullName>
    </submittedName>
</protein>
<dbReference type="InterPro" id="IPR010994">
    <property type="entry name" value="RuvA_2-like"/>
</dbReference>
<dbReference type="InterPro" id="IPR003488">
    <property type="entry name" value="DprA"/>
</dbReference>
<evidence type="ECO:0000313" key="4">
    <source>
        <dbReference type="Proteomes" id="UP000220341"/>
    </source>
</evidence>
<comment type="similarity">
    <text evidence="1">Belongs to the DprA/Smf family.</text>
</comment>
<dbReference type="Pfam" id="PF02481">
    <property type="entry name" value="DNA_processg_A"/>
    <property type="match status" value="1"/>
</dbReference>
<reference evidence="3 4" key="1">
    <citation type="submission" date="2017-09" db="EMBL/GenBank/DDBJ databases">
        <title>Large-scale bioinformatics analysis of Bacillus genomes uncovers conserved roles of natural products in bacterial physiology.</title>
        <authorList>
            <consortium name="Agbiome Team Llc"/>
            <person name="Bleich R.M."/>
            <person name="Kirk G.J."/>
            <person name="Santa Maria K.C."/>
            <person name="Allen S.E."/>
            <person name="Farag S."/>
            <person name="Shank E.A."/>
            <person name="Bowers A."/>
        </authorList>
    </citation>
    <scope>NUCLEOTIDE SEQUENCE [LARGE SCALE GENOMIC DNA]</scope>
    <source>
        <strain evidence="3 4">AFS003013</strain>
    </source>
</reference>
<evidence type="ECO:0000256" key="1">
    <source>
        <dbReference type="ARBA" id="ARBA00006525"/>
    </source>
</evidence>
<accession>A0A2B0PUW7</accession>
<dbReference type="GO" id="GO:0009294">
    <property type="term" value="P:DNA-mediated transformation"/>
    <property type="evidence" value="ECO:0007669"/>
    <property type="project" value="InterPro"/>
</dbReference>
<dbReference type="SUPFAM" id="SSF47781">
    <property type="entry name" value="RuvA domain 2-like"/>
    <property type="match status" value="1"/>
</dbReference>
<dbReference type="SUPFAM" id="SSF102405">
    <property type="entry name" value="MCP/YpsA-like"/>
    <property type="match status" value="1"/>
</dbReference>
<evidence type="ECO:0000313" key="3">
    <source>
        <dbReference type="EMBL" id="PES27473.1"/>
    </source>
</evidence>
<feature type="domain" description="Smf/DprA SLOG" evidence="2">
    <location>
        <begin position="80"/>
        <end position="289"/>
    </location>
</feature>
<comment type="caution">
    <text evidence="3">The sequence shown here is derived from an EMBL/GenBank/DDBJ whole genome shotgun (WGS) entry which is preliminary data.</text>
</comment>
<dbReference type="PANTHER" id="PTHR43022:SF1">
    <property type="entry name" value="PROTEIN SMF"/>
    <property type="match status" value="1"/>
</dbReference>
<proteinExistence type="inferred from homology"/>
<dbReference type="RefSeq" id="WP_013058888.1">
    <property type="nucleotide sequence ID" value="NZ_CATKPS010000011.1"/>
</dbReference>
<evidence type="ECO:0000259" key="2">
    <source>
        <dbReference type="Pfam" id="PF02481"/>
    </source>
</evidence>
<dbReference type="AlphaFoldDB" id="A0A2B0PUW7"/>
<dbReference type="PANTHER" id="PTHR43022">
    <property type="entry name" value="PROTEIN SMF"/>
    <property type="match status" value="1"/>
</dbReference>
<organism evidence="3 4">
    <name type="scientific">Priestia megaterium</name>
    <name type="common">Bacillus megaterium</name>
    <dbReference type="NCBI Taxonomy" id="1404"/>
    <lineage>
        <taxon>Bacteria</taxon>
        <taxon>Bacillati</taxon>
        <taxon>Bacillota</taxon>
        <taxon>Bacilli</taxon>
        <taxon>Bacillales</taxon>
        <taxon>Bacillaceae</taxon>
        <taxon>Priestia</taxon>
    </lineage>
</organism>
<dbReference type="InterPro" id="IPR057666">
    <property type="entry name" value="DrpA_SLOG"/>
</dbReference>
<dbReference type="Proteomes" id="UP000220341">
    <property type="component" value="Unassembled WGS sequence"/>
</dbReference>